<comment type="subcellular location">
    <subcellularLocation>
        <location evidence="1">Cell membrane</location>
        <topology evidence="1">Multi-pass membrane protein</topology>
    </subcellularLocation>
</comment>
<feature type="transmembrane region" description="Helical" evidence="6">
    <location>
        <begin position="110"/>
        <end position="129"/>
    </location>
</feature>
<dbReference type="Pfam" id="PF03631">
    <property type="entry name" value="Virul_fac_BrkB"/>
    <property type="match status" value="1"/>
</dbReference>
<evidence type="ECO:0000256" key="1">
    <source>
        <dbReference type="ARBA" id="ARBA00004651"/>
    </source>
</evidence>
<dbReference type="PANTHER" id="PTHR30213:SF1">
    <property type="entry name" value="INNER MEMBRANE PROTEIN YHJD"/>
    <property type="match status" value="1"/>
</dbReference>
<dbReference type="GO" id="GO:0005886">
    <property type="term" value="C:plasma membrane"/>
    <property type="evidence" value="ECO:0007669"/>
    <property type="project" value="UniProtKB-SubCell"/>
</dbReference>
<reference evidence="7 8" key="1">
    <citation type="submission" date="2020-04" db="EMBL/GenBank/DDBJ databases">
        <title>Flammeovirga sp. SR4, a novel species isolated from seawater.</title>
        <authorList>
            <person name="Wang X."/>
        </authorList>
    </citation>
    <scope>NUCLEOTIDE SEQUENCE [LARGE SCALE GENOMIC DNA]</scope>
    <source>
        <strain evidence="7 8">SR4</strain>
    </source>
</reference>
<evidence type="ECO:0000313" key="7">
    <source>
        <dbReference type="EMBL" id="NLR92248.1"/>
    </source>
</evidence>
<keyword evidence="4 6" id="KW-1133">Transmembrane helix</keyword>
<organism evidence="7 8">
    <name type="scientific">Flammeovirga agarivorans</name>
    <dbReference type="NCBI Taxonomy" id="2726742"/>
    <lineage>
        <taxon>Bacteria</taxon>
        <taxon>Pseudomonadati</taxon>
        <taxon>Bacteroidota</taxon>
        <taxon>Cytophagia</taxon>
        <taxon>Cytophagales</taxon>
        <taxon>Flammeovirgaceae</taxon>
        <taxon>Flammeovirga</taxon>
    </lineage>
</organism>
<name>A0A7X8SL56_9BACT</name>
<evidence type="ECO:0000256" key="3">
    <source>
        <dbReference type="ARBA" id="ARBA00022692"/>
    </source>
</evidence>
<dbReference type="PIRSF" id="PIRSF035875">
    <property type="entry name" value="RNase_BN"/>
    <property type="match status" value="1"/>
</dbReference>
<feature type="transmembrane region" description="Helical" evidence="6">
    <location>
        <begin position="187"/>
        <end position="207"/>
    </location>
</feature>
<dbReference type="InterPro" id="IPR017039">
    <property type="entry name" value="Virul_fac_BrkB"/>
</dbReference>
<evidence type="ECO:0000256" key="5">
    <source>
        <dbReference type="ARBA" id="ARBA00023136"/>
    </source>
</evidence>
<evidence type="ECO:0000313" key="8">
    <source>
        <dbReference type="Proteomes" id="UP000585050"/>
    </source>
</evidence>
<evidence type="ECO:0000256" key="6">
    <source>
        <dbReference type="SAM" id="Phobius"/>
    </source>
</evidence>
<sequence length="267" mass="30236">MAYYTIISLPAGLNLIYTWMSTFFDEEQIKEDMIEEIALVSGDVVAKQLESMINSLDKLEIDSTVSTAISIGTLIFTSTLSFHTLKVALNKFWKVPHERQQLKHIILDRIISFVMLLVVGAVFLFLVLLDSSLSLLSEVIRDWLPIATLDLIQVTRQLSTLIMSFILFAGIYKYIPDVNIKWEDAFVGALVTTILFQGGQYAIRYYLSNSSAAVSWGAGSPLIIVMAWTFYSVQITFFGAEVTYVYSEEYGRGIQQKMEKNEEDDEL</sequence>
<feature type="transmembrane region" description="Helical" evidence="6">
    <location>
        <begin position="158"/>
        <end position="175"/>
    </location>
</feature>
<accession>A0A7X8SL56</accession>
<keyword evidence="2" id="KW-1003">Cell membrane</keyword>
<protein>
    <submittedName>
        <fullName evidence="7">YihY/virulence factor BrkB family protein</fullName>
    </submittedName>
</protein>
<evidence type="ECO:0000256" key="4">
    <source>
        <dbReference type="ARBA" id="ARBA00022989"/>
    </source>
</evidence>
<dbReference type="AlphaFoldDB" id="A0A7X8SL56"/>
<comment type="caution">
    <text evidence="7">The sequence shown here is derived from an EMBL/GenBank/DDBJ whole genome shotgun (WGS) entry which is preliminary data.</text>
</comment>
<dbReference type="EMBL" id="JABAIL010000004">
    <property type="protein sequence ID" value="NLR92248.1"/>
    <property type="molecule type" value="Genomic_DNA"/>
</dbReference>
<evidence type="ECO:0000256" key="2">
    <source>
        <dbReference type="ARBA" id="ARBA00022475"/>
    </source>
</evidence>
<keyword evidence="3 6" id="KW-0812">Transmembrane</keyword>
<keyword evidence="5 6" id="KW-0472">Membrane</keyword>
<gene>
    <name evidence="7" type="ORF">HGP29_13555</name>
</gene>
<dbReference type="Proteomes" id="UP000585050">
    <property type="component" value="Unassembled WGS sequence"/>
</dbReference>
<keyword evidence="8" id="KW-1185">Reference proteome</keyword>
<proteinExistence type="predicted"/>
<feature type="transmembrane region" description="Helical" evidence="6">
    <location>
        <begin position="68"/>
        <end position="89"/>
    </location>
</feature>
<dbReference type="PANTHER" id="PTHR30213">
    <property type="entry name" value="INNER MEMBRANE PROTEIN YHJD"/>
    <property type="match status" value="1"/>
</dbReference>